<dbReference type="OrthoDB" id="2991036at2"/>
<keyword evidence="10" id="KW-1185">Reference proteome</keyword>
<protein>
    <recommendedName>
        <fullName evidence="2">Negative regulator of flagellin synthesis</fullName>
    </recommendedName>
</protein>
<name>A0A1I3RKI9_HALDA</name>
<evidence type="ECO:0000313" key="10">
    <source>
        <dbReference type="Proteomes" id="UP000183557"/>
    </source>
</evidence>
<organism evidence="9 10">
    <name type="scientific">Halobacillus dabanensis</name>
    <dbReference type="NCBI Taxonomy" id="240302"/>
    <lineage>
        <taxon>Bacteria</taxon>
        <taxon>Bacillati</taxon>
        <taxon>Bacillota</taxon>
        <taxon>Bacilli</taxon>
        <taxon>Bacillales</taxon>
        <taxon>Bacillaceae</taxon>
        <taxon>Halobacillus</taxon>
    </lineage>
</organism>
<evidence type="ECO:0000256" key="7">
    <source>
        <dbReference type="SAM" id="MobiDB-lite"/>
    </source>
</evidence>
<dbReference type="RefSeq" id="WP_075035343.1">
    <property type="nucleotide sequence ID" value="NZ_FOSB01000002.1"/>
</dbReference>
<dbReference type="NCBIfam" id="TIGR03824">
    <property type="entry name" value="FlgM_jcvi"/>
    <property type="match status" value="1"/>
</dbReference>
<feature type="compositionally biased region" description="Polar residues" evidence="7">
    <location>
        <begin position="39"/>
        <end position="53"/>
    </location>
</feature>
<evidence type="ECO:0000256" key="1">
    <source>
        <dbReference type="ARBA" id="ARBA00005322"/>
    </source>
</evidence>
<dbReference type="STRING" id="240302.BN982_01491"/>
<dbReference type="SUPFAM" id="SSF101498">
    <property type="entry name" value="Anti-sigma factor FlgM"/>
    <property type="match status" value="1"/>
</dbReference>
<evidence type="ECO:0000313" key="9">
    <source>
        <dbReference type="EMBL" id="SFJ45797.1"/>
    </source>
</evidence>
<sequence length="88" mass="10079">MKINGPNQTNLNPYQKQINKQTEMGTKKQQKDKIEISETAKQMQESGKSNSVRQKLVEQVKTDIESGNYQVDSKATAKKMLDFWSNKS</sequence>
<keyword evidence="5" id="KW-0805">Transcription regulation</keyword>
<dbReference type="AlphaFoldDB" id="A0A1I3RKI9"/>
<evidence type="ECO:0000256" key="4">
    <source>
        <dbReference type="ARBA" id="ARBA00022795"/>
    </source>
</evidence>
<dbReference type="Proteomes" id="UP000183557">
    <property type="component" value="Unassembled WGS sequence"/>
</dbReference>
<evidence type="ECO:0000256" key="3">
    <source>
        <dbReference type="ARBA" id="ARBA00022491"/>
    </source>
</evidence>
<evidence type="ECO:0000256" key="2">
    <source>
        <dbReference type="ARBA" id="ARBA00017823"/>
    </source>
</evidence>
<dbReference type="GO" id="GO:0045892">
    <property type="term" value="P:negative regulation of DNA-templated transcription"/>
    <property type="evidence" value="ECO:0007669"/>
    <property type="project" value="InterPro"/>
</dbReference>
<evidence type="ECO:0000256" key="6">
    <source>
        <dbReference type="ARBA" id="ARBA00023163"/>
    </source>
</evidence>
<accession>A0A1I3RKI9</accession>
<evidence type="ECO:0000259" key="8">
    <source>
        <dbReference type="Pfam" id="PF04316"/>
    </source>
</evidence>
<dbReference type="Pfam" id="PF04316">
    <property type="entry name" value="FlgM"/>
    <property type="match status" value="1"/>
</dbReference>
<feature type="region of interest" description="Disordered" evidence="7">
    <location>
        <begin position="1"/>
        <end position="54"/>
    </location>
</feature>
<gene>
    <name evidence="9" type="ORF">SAMN04487936_102248</name>
</gene>
<feature type="domain" description="Anti-sigma-28 factor FlgM C-terminal" evidence="8">
    <location>
        <begin position="32"/>
        <end position="82"/>
    </location>
</feature>
<dbReference type="GO" id="GO:0044781">
    <property type="term" value="P:bacterial-type flagellum organization"/>
    <property type="evidence" value="ECO:0007669"/>
    <property type="project" value="UniProtKB-KW"/>
</dbReference>
<keyword evidence="4" id="KW-1005">Bacterial flagellum biogenesis</keyword>
<feature type="compositionally biased region" description="Basic and acidic residues" evidence="7">
    <location>
        <begin position="25"/>
        <end position="38"/>
    </location>
</feature>
<reference evidence="10" key="1">
    <citation type="submission" date="2016-10" db="EMBL/GenBank/DDBJ databases">
        <authorList>
            <person name="Varghese N."/>
            <person name="Submissions S."/>
        </authorList>
    </citation>
    <scope>NUCLEOTIDE SEQUENCE [LARGE SCALE GENOMIC DNA]</scope>
    <source>
        <strain evidence="10">CGMCC 1.3704</strain>
    </source>
</reference>
<comment type="similarity">
    <text evidence="1">Belongs to the FlgM family.</text>
</comment>
<dbReference type="InterPro" id="IPR035890">
    <property type="entry name" value="Anti-sigma-28_factor_FlgM_sf"/>
</dbReference>
<proteinExistence type="inferred from homology"/>
<dbReference type="InterPro" id="IPR007412">
    <property type="entry name" value="FlgM"/>
</dbReference>
<keyword evidence="3" id="KW-0678">Repressor</keyword>
<dbReference type="InterPro" id="IPR031316">
    <property type="entry name" value="FlgM_C"/>
</dbReference>
<evidence type="ECO:0000256" key="5">
    <source>
        <dbReference type="ARBA" id="ARBA00023015"/>
    </source>
</evidence>
<dbReference type="EMBL" id="FOSB01000002">
    <property type="protein sequence ID" value="SFJ45797.1"/>
    <property type="molecule type" value="Genomic_DNA"/>
</dbReference>
<feature type="compositionally biased region" description="Polar residues" evidence="7">
    <location>
        <begin position="1"/>
        <end position="24"/>
    </location>
</feature>
<keyword evidence="6" id="KW-0804">Transcription</keyword>